<name>A0A927FWE7_9HYPH</name>
<dbReference type="InterPro" id="IPR036291">
    <property type="entry name" value="NAD(P)-bd_dom_sf"/>
</dbReference>
<evidence type="ECO:0000256" key="9">
    <source>
        <dbReference type="PIRSR" id="PIRSR500134-1"/>
    </source>
</evidence>
<sequence length="453" mass="47353">MKIAMIGAGYVGLTTGACLSRFGNSVCCVDINQARVDSLRAGNIPIYEPGLSDLIKANVDAGRLTFSSSAETAVADADLVFLAVGTPPLPDGDTDLQFILGAVDAVAPHMRSDAVLVVKSTVPTGAAQLVRKRAVAARGGRAVSVASNPEFLREGSALEDFMAPDRVVIGADDGVAEDRLRRLYAPLADLTTLLVTSTANAELIKYAANAFLALKIGFINDIADLCEATGGDCAAVSKGIGLDSRIGEAFLRPGPGFGGSCFPKDTRSLAATGRRYGAPQPLVEALVERNLERQVAIGRRLSAVLGAGSRVTVLGAAFKAGTDDLRESPALAIVDALLEDGHTVHIHDPKAREVGERLVTGAKWSSSPYEAAAGADAVVVATEWPEFAALDFERLARMMSGRLIFDLRNIVDRNAALAEGFTLHSVGQRPQGPVRRPRSGGRAAMADLAASPL</sequence>
<dbReference type="EMBL" id="JACYFU010000003">
    <property type="protein sequence ID" value="MBD8066113.1"/>
    <property type="molecule type" value="Genomic_DNA"/>
</dbReference>
<dbReference type="Proteomes" id="UP000654108">
    <property type="component" value="Unassembled WGS sequence"/>
</dbReference>
<evidence type="ECO:0000313" key="13">
    <source>
        <dbReference type="EMBL" id="MBD8066113.1"/>
    </source>
</evidence>
<comment type="similarity">
    <text evidence="2 8">Belongs to the UDP-glucose/GDP-mannose dehydrogenase family.</text>
</comment>
<proteinExistence type="inferred from homology"/>
<evidence type="ECO:0000256" key="1">
    <source>
        <dbReference type="ARBA" id="ARBA00004701"/>
    </source>
</evidence>
<dbReference type="NCBIfam" id="TIGR03026">
    <property type="entry name" value="NDP-sugDHase"/>
    <property type="match status" value="1"/>
</dbReference>
<evidence type="ECO:0000256" key="6">
    <source>
        <dbReference type="ARBA" id="ARBA00023027"/>
    </source>
</evidence>
<evidence type="ECO:0000256" key="8">
    <source>
        <dbReference type="PIRNR" id="PIRNR000124"/>
    </source>
</evidence>
<dbReference type="PROSITE" id="PS51257">
    <property type="entry name" value="PROKAR_LIPOPROTEIN"/>
    <property type="match status" value="1"/>
</dbReference>
<dbReference type="Pfam" id="PF03721">
    <property type="entry name" value="UDPG_MGDP_dh_N"/>
    <property type="match status" value="1"/>
</dbReference>
<feature type="binding site" evidence="11">
    <location>
        <position position="264"/>
    </location>
    <ligand>
        <name>NAD(+)</name>
        <dbReference type="ChEBI" id="CHEBI:57540"/>
    </ligand>
</feature>
<dbReference type="InterPro" id="IPR014027">
    <property type="entry name" value="UDP-Glc/GDP-Man_DH_C"/>
</dbReference>
<dbReference type="SMART" id="SM00984">
    <property type="entry name" value="UDPG_MGDP_dh_C"/>
    <property type="match status" value="1"/>
</dbReference>
<feature type="binding site" evidence="10">
    <location>
        <position position="205"/>
    </location>
    <ligand>
        <name>substrate</name>
    </ligand>
</feature>
<dbReference type="EC" id="1.1.1.22" evidence="3 8"/>
<feature type="binding site" evidence="10">
    <location>
        <begin position="151"/>
        <end position="154"/>
    </location>
    <ligand>
        <name>substrate</name>
    </ligand>
</feature>
<evidence type="ECO:0000256" key="5">
    <source>
        <dbReference type="ARBA" id="ARBA00023002"/>
    </source>
</evidence>
<dbReference type="PANTHER" id="PTHR43750:SF3">
    <property type="entry name" value="UDP-GLUCOSE 6-DEHYDROGENASE TUAD"/>
    <property type="match status" value="1"/>
</dbReference>
<dbReference type="GO" id="GO:0051287">
    <property type="term" value="F:NAD binding"/>
    <property type="evidence" value="ECO:0007669"/>
    <property type="project" value="InterPro"/>
</dbReference>
<dbReference type="InterPro" id="IPR014026">
    <property type="entry name" value="UDP-Glc/GDP-Man_DH_dimer"/>
</dbReference>
<evidence type="ECO:0000313" key="14">
    <source>
        <dbReference type="Proteomes" id="UP000654108"/>
    </source>
</evidence>
<dbReference type="Pfam" id="PF03720">
    <property type="entry name" value="UDPG_MGDP_dh_C"/>
    <property type="match status" value="1"/>
</dbReference>
<dbReference type="PIRSF" id="PIRSF500134">
    <property type="entry name" value="UDPglc_DH_bac"/>
    <property type="match status" value="1"/>
</dbReference>
<dbReference type="InterPro" id="IPR036220">
    <property type="entry name" value="UDP-Glc/GDP-Man_DH_C_sf"/>
</dbReference>
<dbReference type="Pfam" id="PF00984">
    <property type="entry name" value="UDPG_MGDP_dh"/>
    <property type="match status" value="1"/>
</dbReference>
<comment type="caution">
    <text evidence="13">The sequence shown here is derived from an EMBL/GenBank/DDBJ whole genome shotgun (WGS) entry which is preliminary data.</text>
</comment>
<comment type="pathway">
    <text evidence="1">Nucleotide-sugar biosynthesis; UDP-alpha-D-glucuronate biosynthesis; UDP-alpha-D-glucuronate from UDP-alpha-D-glucose: step 1/1.</text>
</comment>
<evidence type="ECO:0000256" key="3">
    <source>
        <dbReference type="ARBA" id="ARBA00012954"/>
    </source>
</evidence>
<feature type="binding site" evidence="10">
    <location>
        <begin position="250"/>
        <end position="254"/>
    </location>
    <ligand>
        <name>substrate</name>
    </ligand>
</feature>
<evidence type="ECO:0000256" key="2">
    <source>
        <dbReference type="ARBA" id="ARBA00006601"/>
    </source>
</evidence>
<evidence type="ECO:0000256" key="7">
    <source>
        <dbReference type="ARBA" id="ARBA00047473"/>
    </source>
</evidence>
<feature type="binding site" evidence="11">
    <location>
        <position position="30"/>
    </location>
    <ligand>
        <name>NAD(+)</name>
        <dbReference type="ChEBI" id="CHEBI:57540"/>
    </ligand>
</feature>
<evidence type="ECO:0000259" key="12">
    <source>
        <dbReference type="SMART" id="SM00984"/>
    </source>
</evidence>
<dbReference type="GO" id="GO:0003979">
    <property type="term" value="F:UDP-glucose 6-dehydrogenase activity"/>
    <property type="evidence" value="ECO:0007669"/>
    <property type="project" value="UniProtKB-EC"/>
</dbReference>
<dbReference type="InterPro" id="IPR001732">
    <property type="entry name" value="UDP-Glc/GDP-Man_DH_N"/>
</dbReference>
<feature type="binding site" evidence="10">
    <location>
        <position position="258"/>
    </location>
    <ligand>
        <name>substrate</name>
    </ligand>
</feature>
<dbReference type="GO" id="GO:0000271">
    <property type="term" value="P:polysaccharide biosynthetic process"/>
    <property type="evidence" value="ECO:0007669"/>
    <property type="project" value="InterPro"/>
</dbReference>
<dbReference type="PIRSF" id="PIRSF000124">
    <property type="entry name" value="UDPglc_GDPman_dh"/>
    <property type="match status" value="1"/>
</dbReference>
<keyword evidence="6 8" id="KW-0520">NAD</keyword>
<dbReference type="RefSeq" id="WP_191775546.1">
    <property type="nucleotide sequence ID" value="NZ_JACYFU010000003.1"/>
</dbReference>
<keyword evidence="5 8" id="KW-0560">Oxidoreductase</keyword>
<dbReference type="SUPFAM" id="SSF51735">
    <property type="entry name" value="NAD(P)-binding Rossmann-fold domains"/>
    <property type="match status" value="1"/>
</dbReference>
<dbReference type="AlphaFoldDB" id="A0A927FWE7"/>
<evidence type="ECO:0000256" key="11">
    <source>
        <dbReference type="PIRSR" id="PIRSR500134-3"/>
    </source>
</evidence>
<dbReference type="SUPFAM" id="SSF52413">
    <property type="entry name" value="UDP-glucose/GDP-mannose dehydrogenase C-terminal domain"/>
    <property type="match status" value="1"/>
</dbReference>
<feature type="domain" description="UDP-glucose/GDP-mannose dehydrogenase C-terminal" evidence="12">
    <location>
        <begin position="312"/>
        <end position="413"/>
    </location>
</feature>
<feature type="binding site" evidence="11">
    <location>
        <position position="154"/>
    </location>
    <ligand>
        <name>NAD(+)</name>
        <dbReference type="ChEBI" id="CHEBI:57540"/>
    </ligand>
</feature>
<evidence type="ECO:0000256" key="4">
    <source>
        <dbReference type="ARBA" id="ARBA00015132"/>
    </source>
</evidence>
<comment type="catalytic activity">
    <reaction evidence="7 8">
        <text>UDP-alpha-D-glucose + 2 NAD(+) + H2O = UDP-alpha-D-glucuronate + 2 NADH + 3 H(+)</text>
        <dbReference type="Rhea" id="RHEA:23596"/>
        <dbReference type="ChEBI" id="CHEBI:15377"/>
        <dbReference type="ChEBI" id="CHEBI:15378"/>
        <dbReference type="ChEBI" id="CHEBI:57540"/>
        <dbReference type="ChEBI" id="CHEBI:57945"/>
        <dbReference type="ChEBI" id="CHEBI:58052"/>
        <dbReference type="ChEBI" id="CHEBI:58885"/>
        <dbReference type="EC" id="1.1.1.22"/>
    </reaction>
</comment>
<dbReference type="Gene3D" id="1.20.5.100">
    <property type="entry name" value="Cytochrome c1, transmembrane anchor, C-terminal"/>
    <property type="match status" value="1"/>
</dbReference>
<dbReference type="InterPro" id="IPR008927">
    <property type="entry name" value="6-PGluconate_DH-like_C_sf"/>
</dbReference>
<feature type="binding site" evidence="11">
    <location>
        <position position="326"/>
    </location>
    <ligand>
        <name>NAD(+)</name>
        <dbReference type="ChEBI" id="CHEBI:57540"/>
    </ligand>
</feature>
<dbReference type="InterPro" id="IPR017476">
    <property type="entry name" value="UDP-Glc/GDP-Man"/>
</dbReference>
<dbReference type="SUPFAM" id="SSF48179">
    <property type="entry name" value="6-phosphogluconate dehydrogenase C-terminal domain-like"/>
    <property type="match status" value="1"/>
</dbReference>
<dbReference type="Gene3D" id="3.40.50.720">
    <property type="entry name" value="NAD(P)-binding Rossmann-like Domain"/>
    <property type="match status" value="2"/>
</dbReference>
<keyword evidence="14" id="KW-1185">Reference proteome</keyword>
<gene>
    <name evidence="13" type="ORF">IC608_11585</name>
</gene>
<organism evidence="13 14">
    <name type="scientific">Devosia oryzisoli</name>
    <dbReference type="NCBI Taxonomy" id="2774138"/>
    <lineage>
        <taxon>Bacteria</taxon>
        <taxon>Pseudomonadati</taxon>
        <taxon>Pseudomonadota</taxon>
        <taxon>Alphaproteobacteria</taxon>
        <taxon>Hyphomicrobiales</taxon>
        <taxon>Devosiaceae</taxon>
        <taxon>Devosia</taxon>
    </lineage>
</organism>
<dbReference type="PANTHER" id="PTHR43750">
    <property type="entry name" value="UDP-GLUCOSE 6-DEHYDROGENASE TUAD"/>
    <property type="match status" value="1"/>
</dbReference>
<evidence type="ECO:0000256" key="10">
    <source>
        <dbReference type="PIRSR" id="PIRSR500134-2"/>
    </source>
</evidence>
<feature type="binding site" evidence="11">
    <location>
        <position position="35"/>
    </location>
    <ligand>
        <name>NAD(+)</name>
        <dbReference type="ChEBI" id="CHEBI:57540"/>
    </ligand>
</feature>
<accession>A0A927FWE7</accession>
<feature type="binding site" evidence="10">
    <location>
        <position position="319"/>
    </location>
    <ligand>
        <name>substrate</name>
    </ligand>
</feature>
<feature type="binding site" evidence="11">
    <location>
        <position position="86"/>
    </location>
    <ligand>
        <name>NAD(+)</name>
        <dbReference type="ChEBI" id="CHEBI:57540"/>
    </ligand>
</feature>
<protein>
    <recommendedName>
        <fullName evidence="4 8">UDP-glucose 6-dehydrogenase</fullName>
        <ecNumber evidence="3 8">1.1.1.22</ecNumber>
    </recommendedName>
</protein>
<reference evidence="13" key="1">
    <citation type="submission" date="2020-09" db="EMBL/GenBank/DDBJ databases">
        <title>Genome seq and assembly of Devosia sp.</title>
        <authorList>
            <person name="Chhetri G."/>
        </authorList>
    </citation>
    <scope>NUCLEOTIDE SEQUENCE</scope>
    <source>
        <strain evidence="13">PTR5</strain>
    </source>
</reference>
<feature type="active site" description="Nucleophile" evidence="9">
    <location>
        <position position="261"/>
    </location>
</feature>
<feature type="binding site" evidence="11">
    <location>
        <position position="121"/>
    </location>
    <ligand>
        <name>NAD(+)</name>
        <dbReference type="ChEBI" id="CHEBI:57540"/>
    </ligand>
</feature>
<dbReference type="InterPro" id="IPR028357">
    <property type="entry name" value="UDPglc_DH_bac"/>
</dbReference>